<keyword evidence="1" id="KW-0479">Metal-binding</keyword>
<dbReference type="PANTHER" id="PTHR15379">
    <property type="entry name" value="CELL GROWTH REGULATOR WITH RING FINGER DOMAIN PROTEIN 1"/>
    <property type="match status" value="1"/>
</dbReference>
<dbReference type="PANTHER" id="PTHR15379:SF2">
    <property type="entry name" value="CELL GROWTH REGULATOR WITH RING FINGER DOMAIN PROTEIN 1"/>
    <property type="match status" value="1"/>
</dbReference>
<organism evidence="3">
    <name type="scientific">Sylvanvirus sp</name>
    <dbReference type="NCBI Taxonomy" id="2487774"/>
    <lineage>
        <taxon>Viruses</taxon>
    </lineage>
</organism>
<dbReference type="Pfam" id="PF13920">
    <property type="entry name" value="zf-C3HC4_3"/>
    <property type="match status" value="1"/>
</dbReference>
<dbReference type="InterPro" id="IPR013083">
    <property type="entry name" value="Znf_RING/FYVE/PHD"/>
</dbReference>
<evidence type="ECO:0000259" key="2">
    <source>
        <dbReference type="PROSITE" id="PS50089"/>
    </source>
</evidence>
<dbReference type="SUPFAM" id="SSF57850">
    <property type="entry name" value="RING/U-box"/>
    <property type="match status" value="1"/>
</dbReference>
<dbReference type="InterPro" id="IPR042496">
    <property type="entry name" value="CGRF1"/>
</dbReference>
<dbReference type="GO" id="GO:0008270">
    <property type="term" value="F:zinc ion binding"/>
    <property type="evidence" value="ECO:0007669"/>
    <property type="project" value="UniProtKB-KW"/>
</dbReference>
<accession>A0A3G5AH96</accession>
<name>A0A3G5AH96_9VIRU</name>
<evidence type="ECO:0000256" key="1">
    <source>
        <dbReference type="PROSITE-ProRule" id="PRU00175"/>
    </source>
</evidence>
<feature type="domain" description="RING-type" evidence="2">
    <location>
        <begin position="307"/>
        <end position="342"/>
    </location>
</feature>
<sequence length="354" mass="41365">MGTLWSKNVTSRSSLLPRDEIWNPQFVRRQFERDIQASYEVFEHNKDFTCSICKSRFPGHQSQLMYMNHVDICYQFYRSLLETNQEIRCRKCNHIFTSSNARQDLINHSFQCQFICTFHRLDYGRLARVFNRCHSDGTIQSFTVEEQHKIELLGRIYLNEDPIKGIYAAVMKACQSLSDNPDFQLHWMAQRLHHSPVIRDWTHLMRTCSESIKPVNPLDLIEENEFQRIFVHDHEIEYKDVVEQVGNSEYSERSEGTENLNDLKDTEGITRLVPEKMILPSISHSVISSDRINEIDALSIPPLSPLCLMCQNAPYNVLFLPCRHVCACTLCATKIKKCPICRLIINRSEKIYLA</sequence>
<dbReference type="EMBL" id="MK072508">
    <property type="protein sequence ID" value="AYV86508.1"/>
    <property type="molecule type" value="Genomic_DNA"/>
</dbReference>
<keyword evidence="1" id="KW-0862">Zinc</keyword>
<dbReference type="PROSITE" id="PS50089">
    <property type="entry name" value="ZF_RING_2"/>
    <property type="match status" value="1"/>
</dbReference>
<evidence type="ECO:0000313" key="3">
    <source>
        <dbReference type="EMBL" id="AYV86508.1"/>
    </source>
</evidence>
<proteinExistence type="predicted"/>
<gene>
    <name evidence="3" type="ORF">Sylvanvirus2_4</name>
</gene>
<dbReference type="Gene3D" id="3.30.40.10">
    <property type="entry name" value="Zinc/RING finger domain, C3HC4 (zinc finger)"/>
    <property type="match status" value="1"/>
</dbReference>
<reference evidence="3" key="1">
    <citation type="submission" date="2018-10" db="EMBL/GenBank/DDBJ databases">
        <title>Hidden diversity of soil giant viruses.</title>
        <authorList>
            <person name="Schulz F."/>
            <person name="Alteio L."/>
            <person name="Goudeau D."/>
            <person name="Ryan E.M."/>
            <person name="Malmstrom R.R."/>
            <person name="Blanchard J."/>
            <person name="Woyke T."/>
        </authorList>
    </citation>
    <scope>NUCLEOTIDE SEQUENCE</scope>
    <source>
        <strain evidence="3">SYV1</strain>
    </source>
</reference>
<protein>
    <recommendedName>
        <fullName evidence="2">RING-type domain-containing protein</fullName>
    </recommendedName>
</protein>
<dbReference type="InterPro" id="IPR001841">
    <property type="entry name" value="Znf_RING"/>
</dbReference>
<keyword evidence="1" id="KW-0863">Zinc-finger</keyword>